<dbReference type="EMBL" id="MVBM01000001">
    <property type="protein sequence ID" value="OOK82398.1"/>
    <property type="molecule type" value="Genomic_DNA"/>
</dbReference>
<evidence type="ECO:0000313" key="3">
    <source>
        <dbReference type="Proteomes" id="UP000189229"/>
    </source>
</evidence>
<keyword evidence="1" id="KW-0812">Transmembrane</keyword>
<dbReference type="AlphaFoldDB" id="A0A1V3XTJ0"/>
<keyword evidence="1" id="KW-1133">Transmembrane helix</keyword>
<reference evidence="2 3" key="1">
    <citation type="submission" date="2017-02" db="EMBL/GenBank/DDBJ databases">
        <title>Complete genome sequences of Mycobacterium kansasii strains isolated from rhesus macaques.</title>
        <authorList>
            <person name="Panda A."/>
            <person name="Nagaraj S."/>
            <person name="Zhao X."/>
            <person name="Tettelin H."/>
            <person name="Detolla L.J."/>
        </authorList>
    </citation>
    <scope>NUCLEOTIDE SEQUENCE [LARGE SCALE GENOMIC DNA]</scope>
    <source>
        <strain evidence="2 3">11-3813</strain>
    </source>
</reference>
<proteinExistence type="predicted"/>
<sequence length="47" mass="5132">MATTVGLAVLAGMITLWLGLMAHFGSWSTAITRIRRLPCQTGLPWCE</sequence>
<accession>A0A1V3XTJ0</accession>
<evidence type="ECO:0000256" key="1">
    <source>
        <dbReference type="SAM" id="Phobius"/>
    </source>
</evidence>
<gene>
    <name evidence="2" type="ORF">BZL30_0290</name>
</gene>
<protein>
    <submittedName>
        <fullName evidence="2">Uncharacterized protein</fullName>
    </submittedName>
</protein>
<organism evidence="2 3">
    <name type="scientific">Mycobacterium kansasii</name>
    <dbReference type="NCBI Taxonomy" id="1768"/>
    <lineage>
        <taxon>Bacteria</taxon>
        <taxon>Bacillati</taxon>
        <taxon>Actinomycetota</taxon>
        <taxon>Actinomycetes</taxon>
        <taxon>Mycobacteriales</taxon>
        <taxon>Mycobacteriaceae</taxon>
        <taxon>Mycobacterium</taxon>
    </lineage>
</organism>
<comment type="caution">
    <text evidence="2">The sequence shown here is derived from an EMBL/GenBank/DDBJ whole genome shotgun (WGS) entry which is preliminary data.</text>
</comment>
<keyword evidence="1" id="KW-0472">Membrane</keyword>
<dbReference type="Proteomes" id="UP000189229">
    <property type="component" value="Unassembled WGS sequence"/>
</dbReference>
<feature type="transmembrane region" description="Helical" evidence="1">
    <location>
        <begin position="6"/>
        <end position="27"/>
    </location>
</feature>
<evidence type="ECO:0000313" key="2">
    <source>
        <dbReference type="EMBL" id="OOK82398.1"/>
    </source>
</evidence>
<name>A0A1V3XTJ0_MYCKA</name>